<dbReference type="Gene3D" id="1.10.287.760">
    <property type="entry name" value="YqgQ-like"/>
    <property type="match status" value="1"/>
</dbReference>
<gene>
    <name evidence="1" type="ORF">AB3N04_03485</name>
</gene>
<dbReference type="InterPro" id="IPR023164">
    <property type="entry name" value="YqgQ-like_sf"/>
</dbReference>
<dbReference type="AlphaFoldDB" id="A0AB39BU34"/>
<name>A0AB39BU34_9BACI</name>
<evidence type="ECO:0000313" key="1">
    <source>
        <dbReference type="EMBL" id="XDI37391.1"/>
    </source>
</evidence>
<dbReference type="Pfam" id="PF06014">
    <property type="entry name" value="YqgQ-like"/>
    <property type="match status" value="1"/>
</dbReference>
<dbReference type="RefSeq" id="WP_317120511.1">
    <property type="nucleotide sequence ID" value="NZ_CP162551.1"/>
</dbReference>
<reference evidence="1" key="1">
    <citation type="submission" date="2024-07" db="EMBL/GenBank/DDBJ databases">
        <title>Identification and characteristics of an arsenic-resistant bacterial isolate, which belongs to a novel species.</title>
        <authorList>
            <person name="Juszczyk A."/>
            <person name="Kowalczyk A."/>
            <person name="Was K."/>
            <person name="Kosowicz W."/>
            <person name="Budzyn A."/>
            <person name="Latowski D."/>
        </authorList>
    </citation>
    <scope>NUCLEOTIDE SEQUENCE</scope>
    <source>
        <strain evidence="1">As8PL</strain>
    </source>
</reference>
<sequence>MKTLFDVMQLLKKYGIFIYTGERAVDLELMEEEIRELYQMKMIEAEKFQQALLIIKHEAKLAK</sequence>
<dbReference type="InterPro" id="IPR009256">
    <property type="entry name" value="YqgQ-like"/>
</dbReference>
<proteinExistence type="predicted"/>
<dbReference type="SUPFAM" id="SSF158379">
    <property type="entry name" value="YqgQ-like"/>
    <property type="match status" value="1"/>
</dbReference>
<organism evidence="1">
    <name type="scientific">Alkalihalophilus sp. As8PL</name>
    <dbReference type="NCBI Taxonomy" id="3237103"/>
    <lineage>
        <taxon>Bacteria</taxon>
        <taxon>Bacillati</taxon>
        <taxon>Bacillota</taxon>
        <taxon>Bacilli</taxon>
        <taxon>Bacillales</taxon>
        <taxon>Bacillaceae</taxon>
        <taxon>Alkalihalophilus</taxon>
    </lineage>
</organism>
<accession>A0AB39BU34</accession>
<protein>
    <submittedName>
        <fullName evidence="1">YqgQ family protein</fullName>
    </submittedName>
</protein>
<dbReference type="EMBL" id="CP162551">
    <property type="protein sequence ID" value="XDI37391.1"/>
    <property type="molecule type" value="Genomic_DNA"/>
</dbReference>